<dbReference type="Gene3D" id="3.40.1160.10">
    <property type="entry name" value="Acetylglutamate kinase-like"/>
    <property type="match status" value="1"/>
</dbReference>
<name>A0A2T9YG05_9FUNG</name>
<evidence type="ECO:0000256" key="17">
    <source>
        <dbReference type="ARBA" id="ARBA00023268"/>
    </source>
</evidence>
<evidence type="ECO:0000256" key="18">
    <source>
        <dbReference type="ARBA" id="ARBA00048141"/>
    </source>
</evidence>
<feature type="active site" evidence="20">
    <location>
        <position position="675"/>
    </location>
</feature>
<dbReference type="EC" id="2.7.2.8" evidence="6"/>
<comment type="subcellular location">
    <subcellularLocation>
        <location evidence="1 19">Mitochondrion</location>
    </subcellularLocation>
</comment>
<dbReference type="InterPro" id="IPR000534">
    <property type="entry name" value="Semialdehyde_DH_NAD-bd"/>
</dbReference>
<comment type="similarity">
    <text evidence="4 19">In the N-terminal section; belongs to the acetylglutamate kinase family.</text>
</comment>
<evidence type="ECO:0000256" key="21">
    <source>
        <dbReference type="SAM" id="MobiDB-lite"/>
    </source>
</evidence>
<protein>
    <recommendedName>
        <fullName evidence="6">acetylglutamate kinase</fullName>
        <ecNumber evidence="6">2.7.2.8</ecNumber>
    </recommendedName>
</protein>
<dbReference type="Pfam" id="PF04768">
    <property type="entry name" value="NAT"/>
    <property type="match status" value="1"/>
</dbReference>
<dbReference type="PANTHER" id="PTHR23342">
    <property type="entry name" value="N-ACETYLGLUTAMATE SYNTHASE"/>
    <property type="match status" value="1"/>
</dbReference>
<organism evidence="23 24">
    <name type="scientific">Furculomyces boomerangus</name>
    <dbReference type="NCBI Taxonomy" id="61424"/>
    <lineage>
        <taxon>Eukaryota</taxon>
        <taxon>Fungi</taxon>
        <taxon>Fungi incertae sedis</taxon>
        <taxon>Zoopagomycota</taxon>
        <taxon>Kickxellomycotina</taxon>
        <taxon>Harpellomycetes</taxon>
        <taxon>Harpellales</taxon>
        <taxon>Harpellaceae</taxon>
        <taxon>Furculomyces</taxon>
    </lineage>
</organism>
<comment type="similarity">
    <text evidence="5 19">In the C-terminal section; belongs to the NAGSA dehydrogenase family.</text>
</comment>
<evidence type="ECO:0000256" key="3">
    <source>
        <dbReference type="ARBA" id="ARBA00004862"/>
    </source>
</evidence>
<comment type="catalytic activity">
    <reaction evidence="18">
        <text>N-acetyl-L-glutamate + ATP = N-acetyl-L-glutamyl 5-phosphate + ADP</text>
        <dbReference type="Rhea" id="RHEA:14629"/>
        <dbReference type="ChEBI" id="CHEBI:30616"/>
        <dbReference type="ChEBI" id="CHEBI:44337"/>
        <dbReference type="ChEBI" id="CHEBI:57936"/>
        <dbReference type="ChEBI" id="CHEBI:456216"/>
        <dbReference type="EC" id="2.7.2.8"/>
    </reaction>
</comment>
<dbReference type="STRING" id="61424.A0A2T9YG05"/>
<dbReference type="CDD" id="cd24149">
    <property type="entry name" value="AGPR_N_ARG5_6_like"/>
    <property type="match status" value="1"/>
</dbReference>
<comment type="pathway">
    <text evidence="3 19">Amino-acid biosynthesis; L-arginine biosynthesis; N(2)-acetyl-L-ornithine from L-glutamate: step 3/4.</text>
</comment>
<dbReference type="HAMAP" id="MF_00150">
    <property type="entry name" value="ArgC_type1"/>
    <property type="match status" value="1"/>
</dbReference>
<keyword evidence="9 19" id="KW-0808">Transferase</keyword>
<evidence type="ECO:0000256" key="5">
    <source>
        <dbReference type="ARBA" id="ARBA00007239"/>
    </source>
</evidence>
<dbReference type="UniPathway" id="UPA00068">
    <property type="reaction ID" value="UER00107"/>
</dbReference>
<dbReference type="NCBIfam" id="TIGR00761">
    <property type="entry name" value="argB"/>
    <property type="match status" value="1"/>
</dbReference>
<evidence type="ECO:0000256" key="4">
    <source>
        <dbReference type="ARBA" id="ARBA00006830"/>
    </source>
</evidence>
<dbReference type="InterPro" id="IPR000706">
    <property type="entry name" value="AGPR_type-1"/>
</dbReference>
<comment type="pathway">
    <text evidence="2 19">Amino-acid biosynthesis; L-arginine biosynthesis; N(2)-acetyl-L-ornithine from L-glutamate: step 2/4.</text>
</comment>
<keyword evidence="7 19" id="KW-0055">Arginine biosynthesis</keyword>
<dbReference type="PROSITE" id="PS51731">
    <property type="entry name" value="GNAT_NAGS"/>
    <property type="match status" value="1"/>
</dbReference>
<keyword evidence="14" id="KW-0809">Transit peptide</keyword>
<evidence type="ECO:0000256" key="15">
    <source>
        <dbReference type="ARBA" id="ARBA00023002"/>
    </source>
</evidence>
<evidence type="ECO:0000256" key="11">
    <source>
        <dbReference type="ARBA" id="ARBA00022777"/>
    </source>
</evidence>
<dbReference type="InterPro" id="IPR058924">
    <property type="entry name" value="AGPR_dimerisation_dom"/>
</dbReference>
<dbReference type="InterPro" id="IPR036393">
    <property type="entry name" value="AceGlu_kinase-like_sf"/>
</dbReference>
<evidence type="ECO:0000256" key="13">
    <source>
        <dbReference type="ARBA" id="ARBA00022857"/>
    </source>
</evidence>
<keyword evidence="17 19" id="KW-0511">Multifunctional enzyme</keyword>
<dbReference type="GO" id="GO:0051287">
    <property type="term" value="F:NAD binding"/>
    <property type="evidence" value="ECO:0007669"/>
    <property type="project" value="UniProtKB-UniRule"/>
</dbReference>
<dbReference type="InterPro" id="IPR006855">
    <property type="entry name" value="Vertebrate-like_GNAT_dom"/>
</dbReference>
<dbReference type="InterPro" id="IPR001048">
    <property type="entry name" value="Asp/Glu/Uridylate_kinase"/>
</dbReference>
<dbReference type="CDD" id="cd23936">
    <property type="entry name" value="AGPR_C_ARG5_6_like"/>
    <property type="match status" value="1"/>
</dbReference>
<evidence type="ECO:0000313" key="23">
    <source>
        <dbReference type="EMBL" id="PVU91276.1"/>
    </source>
</evidence>
<evidence type="ECO:0000256" key="9">
    <source>
        <dbReference type="ARBA" id="ARBA00022679"/>
    </source>
</evidence>
<sequence>MLTQLQKTIFKQTLPRASRALLSPVSRFSKISPILRHSSPYSSQNNPLETSEKETIIRLLSNIGSRKEVEQYLKHFSSVESQKFAVIKVGGAVVSEDMDTLASSLTFLSRVGLYPIVVHGAGPQLNERLNAAGIIPQYEDGIRITDNRTLSIAMDVFGAENQRLVEALEKYGARTRPLIRGVFVADYLDKAKYDKVGRIVHVNKGIIESAVRSGCLPILTSLAETVDGQVLNINADVAAGELAKVLEPLKVIYLNEKNGLYNGQTGKKISAIHLDEEYDELMKQPWVKYGTKLKLKEIKALLDVLPRSSSVAIISAEHLHKELFTVSGAGTMISRGHKLKSFTNLAQANRDSLRALLLSENSGSKNKEFEVASLFQKLVQLHEDGGKYWLYTDESSQVLFVITQQPPENGVYPVPILEKMVLGEMAKISDLADNMWALISRDHKQLGWSVLRSDKRLDWYFDRAEGSWSLGDHVVFWYGLGMDTNSVQKLINTISKTLPKPNAQPKLASIPSQKREYSTSTSEKRNRTVGLIGARGYTGNELIRLIDNHPNFDLGFVSSRELSGKAVESYSKSPLNYTSLSPEDVTSLTISNQVDVWVLALPNKVSQPFVSAINDSATHGSNTNSLVVVDLSADHRFDNTGKWVYGLPELFRKNISALYNRTISSSPALISNPGCYATAAQLSLAPLLSKINKRAGVSIFGISGYSGAGTTPSNKNDPAFLKDNMIPYSLVGHIHEREMGHSLTNYLKDTSDNKSNFAVRFSPHVGSFFRGISLTCHIPLLEPISKSEIVSIYSNYYSGEKFVKVDADSIPLVRDIANKHHVEIGGFECGNNENSGPYVVVVATIDNLLKGAASQALQNMNIACGYEEYSGLASQF</sequence>
<dbReference type="Pfam" id="PF00696">
    <property type="entry name" value="AA_kinase"/>
    <property type="match status" value="1"/>
</dbReference>
<dbReference type="PIRSF" id="PIRSF036440">
    <property type="entry name" value="ARG5-6"/>
    <property type="match status" value="1"/>
</dbReference>
<dbReference type="GO" id="GO:0005524">
    <property type="term" value="F:ATP binding"/>
    <property type="evidence" value="ECO:0007669"/>
    <property type="project" value="UniProtKB-UniRule"/>
</dbReference>
<evidence type="ECO:0000256" key="6">
    <source>
        <dbReference type="ARBA" id="ARBA00013065"/>
    </source>
</evidence>
<dbReference type="Gene3D" id="3.30.360.10">
    <property type="entry name" value="Dihydrodipicolinate Reductase, domain 2"/>
    <property type="match status" value="1"/>
</dbReference>
<keyword evidence="8 19" id="KW-0028">Amino-acid biosynthesis</keyword>
<dbReference type="GO" id="GO:0003991">
    <property type="term" value="F:acetylglutamate kinase activity"/>
    <property type="evidence" value="ECO:0007669"/>
    <property type="project" value="UniProtKB-EC"/>
</dbReference>
<comment type="caution">
    <text evidence="23">The sequence shown here is derived from an EMBL/GenBank/DDBJ whole genome shotgun (WGS) entry which is preliminary data.</text>
</comment>
<evidence type="ECO:0000256" key="7">
    <source>
        <dbReference type="ARBA" id="ARBA00022571"/>
    </source>
</evidence>
<keyword evidence="13 19" id="KW-0521">NADP</keyword>
<dbReference type="InterPro" id="IPR036291">
    <property type="entry name" value="NAD(P)-bd_dom_sf"/>
</dbReference>
<keyword evidence="16 19" id="KW-0496">Mitochondrion</keyword>
<feature type="region of interest" description="Disordered" evidence="21">
    <location>
        <begin position="502"/>
        <end position="523"/>
    </location>
</feature>
<dbReference type="GO" id="GO:0003942">
    <property type="term" value="F:N-acetyl-gamma-glutamyl-phosphate reductase activity"/>
    <property type="evidence" value="ECO:0007669"/>
    <property type="project" value="UniProtKB-UniRule"/>
</dbReference>
<dbReference type="EMBL" id="MBFT01000431">
    <property type="protein sequence ID" value="PVU91276.1"/>
    <property type="molecule type" value="Genomic_DNA"/>
</dbReference>
<dbReference type="SMART" id="SM00859">
    <property type="entry name" value="Semialdhyde_dh"/>
    <property type="match status" value="1"/>
</dbReference>
<dbReference type="PROSITE" id="PS01224">
    <property type="entry name" value="ARGC"/>
    <property type="match status" value="1"/>
</dbReference>
<accession>A0A2T9YG05</accession>
<evidence type="ECO:0000256" key="19">
    <source>
        <dbReference type="PIRNR" id="PIRNR036440"/>
    </source>
</evidence>
<keyword evidence="10 19" id="KW-0547">Nucleotide-binding</keyword>
<evidence type="ECO:0000256" key="2">
    <source>
        <dbReference type="ARBA" id="ARBA00004828"/>
    </source>
</evidence>
<reference evidence="23 24" key="1">
    <citation type="journal article" date="2018" name="MBio">
        <title>Comparative Genomics Reveals the Core Gene Toolbox for the Fungus-Insect Symbiosis.</title>
        <authorList>
            <person name="Wang Y."/>
            <person name="Stata M."/>
            <person name="Wang W."/>
            <person name="Stajich J.E."/>
            <person name="White M.M."/>
            <person name="Moncalvo J.M."/>
        </authorList>
    </citation>
    <scope>NUCLEOTIDE SEQUENCE [LARGE SCALE GENOMIC DNA]</scope>
    <source>
        <strain evidence="23 24">AUS-77-4</strain>
    </source>
</reference>
<feature type="compositionally biased region" description="Basic and acidic residues" evidence="21">
    <location>
        <begin position="513"/>
        <end position="523"/>
    </location>
</feature>
<feature type="domain" description="N-acetyltransferase" evidence="22">
    <location>
        <begin position="337"/>
        <end position="502"/>
    </location>
</feature>
<evidence type="ECO:0000256" key="10">
    <source>
        <dbReference type="ARBA" id="ARBA00022741"/>
    </source>
</evidence>
<dbReference type="Gene3D" id="3.40.50.720">
    <property type="entry name" value="NAD(P)-binding Rossmann-like Domain"/>
    <property type="match status" value="1"/>
</dbReference>
<keyword evidence="24" id="KW-1185">Reference proteome</keyword>
<dbReference type="GO" id="GO:0005759">
    <property type="term" value="C:mitochondrial matrix"/>
    <property type="evidence" value="ECO:0007669"/>
    <property type="project" value="TreeGrafter"/>
</dbReference>
<dbReference type="OrthoDB" id="438291at2759"/>
<dbReference type="SUPFAM" id="SSF55347">
    <property type="entry name" value="Glyceraldehyde-3-phosphate dehydrogenase-like, C-terminal domain"/>
    <property type="match status" value="1"/>
</dbReference>
<gene>
    <name evidence="23" type="ORF">BB559_004205</name>
</gene>
<dbReference type="NCBIfam" id="TIGR01850">
    <property type="entry name" value="argC"/>
    <property type="match status" value="1"/>
</dbReference>
<dbReference type="PANTHER" id="PTHR23342:SF0">
    <property type="entry name" value="N-ACETYLGLUTAMATE SYNTHASE, MITOCHONDRIAL"/>
    <property type="match status" value="1"/>
</dbReference>
<dbReference type="GO" id="GO:0006526">
    <property type="term" value="P:L-arginine biosynthetic process"/>
    <property type="evidence" value="ECO:0007669"/>
    <property type="project" value="UniProtKB-UniRule"/>
</dbReference>
<dbReference type="AlphaFoldDB" id="A0A2T9YG05"/>
<evidence type="ECO:0000256" key="20">
    <source>
        <dbReference type="PROSITE-ProRule" id="PRU10010"/>
    </source>
</evidence>
<dbReference type="InterPro" id="IPR041734">
    <property type="entry name" value="NAGK-fArgBP"/>
</dbReference>
<evidence type="ECO:0000313" key="24">
    <source>
        <dbReference type="Proteomes" id="UP000245699"/>
    </source>
</evidence>
<dbReference type="InterPro" id="IPR011241">
    <property type="entry name" value="NAGK/NAGSA"/>
</dbReference>
<dbReference type="GO" id="GO:0070401">
    <property type="term" value="F:NADP+ binding"/>
    <property type="evidence" value="ECO:0007669"/>
    <property type="project" value="InterPro"/>
</dbReference>
<evidence type="ECO:0000256" key="16">
    <source>
        <dbReference type="ARBA" id="ARBA00023128"/>
    </source>
</evidence>
<dbReference type="SUPFAM" id="SSF53633">
    <property type="entry name" value="Carbamate kinase-like"/>
    <property type="match status" value="1"/>
</dbReference>
<dbReference type="Gene3D" id="3.40.630.30">
    <property type="match status" value="1"/>
</dbReference>
<evidence type="ECO:0000256" key="8">
    <source>
        <dbReference type="ARBA" id="ARBA00022605"/>
    </source>
</evidence>
<dbReference type="Pfam" id="PF22698">
    <property type="entry name" value="Semialdhyde_dhC_1"/>
    <property type="match status" value="1"/>
</dbReference>
<dbReference type="Pfam" id="PF01118">
    <property type="entry name" value="Semialdhyde_dh"/>
    <property type="match status" value="1"/>
</dbReference>
<proteinExistence type="inferred from homology"/>
<dbReference type="InterPro" id="IPR004662">
    <property type="entry name" value="AcgluKinase_fam"/>
</dbReference>
<evidence type="ECO:0000256" key="1">
    <source>
        <dbReference type="ARBA" id="ARBA00004173"/>
    </source>
</evidence>
<keyword evidence="11 19" id="KW-0418">Kinase</keyword>
<dbReference type="CDD" id="cd04252">
    <property type="entry name" value="AAK_NAGK-fArgBP"/>
    <property type="match status" value="1"/>
</dbReference>
<dbReference type="FunFam" id="3.40.1160.10:FF:000046">
    <property type="entry name" value="N-acetylglutamate kinase / N-acetylglutamate synthase"/>
    <property type="match status" value="1"/>
</dbReference>
<evidence type="ECO:0000256" key="14">
    <source>
        <dbReference type="ARBA" id="ARBA00022946"/>
    </source>
</evidence>
<evidence type="ECO:0000256" key="12">
    <source>
        <dbReference type="ARBA" id="ARBA00022840"/>
    </source>
</evidence>
<evidence type="ECO:0000259" key="22">
    <source>
        <dbReference type="PROSITE" id="PS51731"/>
    </source>
</evidence>
<keyword evidence="12 19" id="KW-0067">ATP-binding</keyword>
<keyword evidence="15 19" id="KW-0560">Oxidoreductase</keyword>
<dbReference type="SUPFAM" id="SSF51735">
    <property type="entry name" value="NAD(P)-binding Rossmann-fold domains"/>
    <property type="match status" value="1"/>
</dbReference>
<dbReference type="Proteomes" id="UP000245699">
    <property type="component" value="Unassembled WGS sequence"/>
</dbReference>
<dbReference type="InterPro" id="IPR023013">
    <property type="entry name" value="AGPR_AS"/>
</dbReference>